<keyword evidence="6 8" id="KW-0472">Membrane</keyword>
<evidence type="ECO:0000256" key="4">
    <source>
        <dbReference type="ARBA" id="ARBA00022746"/>
    </source>
</evidence>
<dbReference type="GO" id="GO:0016872">
    <property type="term" value="F:intramolecular lyase activity"/>
    <property type="evidence" value="ECO:0007669"/>
    <property type="project" value="InterPro"/>
</dbReference>
<keyword evidence="4" id="KW-0125">Carotenoid biosynthesis</keyword>
<dbReference type="GO" id="GO:0045436">
    <property type="term" value="F:lycopene beta cyclase activity"/>
    <property type="evidence" value="ECO:0007669"/>
    <property type="project" value="UniProtKB-ARBA"/>
</dbReference>
<evidence type="ECO:0000256" key="3">
    <source>
        <dbReference type="ARBA" id="ARBA00022692"/>
    </source>
</evidence>
<dbReference type="InterPro" id="IPR017825">
    <property type="entry name" value="Lycopene_cyclase_dom"/>
</dbReference>
<evidence type="ECO:0000256" key="6">
    <source>
        <dbReference type="ARBA" id="ARBA00023136"/>
    </source>
</evidence>
<reference evidence="9 10" key="1">
    <citation type="submission" date="2016-10" db="EMBL/GenBank/DDBJ databases">
        <authorList>
            <person name="de Groot N.N."/>
        </authorList>
    </citation>
    <scope>NUCLEOTIDE SEQUENCE [LARGE SCALE GENOMIC DNA]</scope>
    <source>
        <strain evidence="9 10">CGMCC 1.7054</strain>
    </source>
</reference>
<evidence type="ECO:0000256" key="1">
    <source>
        <dbReference type="ARBA" id="ARBA00004141"/>
    </source>
</evidence>
<feature type="transmembrane region" description="Helical" evidence="8">
    <location>
        <begin position="31"/>
        <end position="59"/>
    </location>
</feature>
<name>A0A1I7MPR8_9MICC</name>
<dbReference type="NCBIfam" id="TIGR03462">
    <property type="entry name" value="CarR_dom_SF"/>
    <property type="match status" value="1"/>
</dbReference>
<dbReference type="EMBL" id="FPCG01000009">
    <property type="protein sequence ID" value="SFV23925.1"/>
    <property type="molecule type" value="Genomic_DNA"/>
</dbReference>
<feature type="transmembrane region" description="Helical" evidence="8">
    <location>
        <begin position="6"/>
        <end position="24"/>
    </location>
</feature>
<proteinExistence type="predicted"/>
<gene>
    <name evidence="9" type="ORF">SAMN04487966_10921</name>
</gene>
<accession>A0A1I7MPR8</accession>
<dbReference type="OrthoDB" id="4411839at2"/>
<keyword evidence="3 8" id="KW-0812">Transmembrane</keyword>
<evidence type="ECO:0000313" key="10">
    <source>
        <dbReference type="Proteomes" id="UP000198881"/>
    </source>
</evidence>
<keyword evidence="10" id="KW-1185">Reference proteome</keyword>
<keyword evidence="5 8" id="KW-1133">Transmembrane helix</keyword>
<evidence type="ECO:0000256" key="7">
    <source>
        <dbReference type="ARBA" id="ARBA00023235"/>
    </source>
</evidence>
<dbReference type="GO" id="GO:0016020">
    <property type="term" value="C:membrane"/>
    <property type="evidence" value="ECO:0007669"/>
    <property type="project" value="UniProtKB-SubCell"/>
</dbReference>
<evidence type="ECO:0000313" key="9">
    <source>
        <dbReference type="EMBL" id="SFV23925.1"/>
    </source>
</evidence>
<comment type="subcellular location">
    <subcellularLocation>
        <location evidence="1">Membrane</location>
        <topology evidence="1">Multi-pass membrane protein</topology>
    </subcellularLocation>
</comment>
<dbReference type="RefSeq" id="WP_091698278.1">
    <property type="nucleotide sequence ID" value="NZ_CBDRLN010000002.1"/>
</dbReference>
<evidence type="ECO:0000256" key="5">
    <source>
        <dbReference type="ARBA" id="ARBA00022989"/>
    </source>
</evidence>
<dbReference type="GO" id="GO:0016117">
    <property type="term" value="P:carotenoid biosynthetic process"/>
    <property type="evidence" value="ECO:0007669"/>
    <property type="project" value="UniProtKB-KW"/>
</dbReference>
<organism evidence="9 10">
    <name type="scientific">Micrococcus terreus</name>
    <dbReference type="NCBI Taxonomy" id="574650"/>
    <lineage>
        <taxon>Bacteria</taxon>
        <taxon>Bacillati</taxon>
        <taxon>Actinomycetota</taxon>
        <taxon>Actinomycetes</taxon>
        <taxon>Micrococcales</taxon>
        <taxon>Micrococcaceae</taxon>
        <taxon>Micrococcus</taxon>
    </lineage>
</organism>
<dbReference type="AlphaFoldDB" id="A0A1I7MPR8"/>
<dbReference type="Proteomes" id="UP000198881">
    <property type="component" value="Unassembled WGS sequence"/>
</dbReference>
<keyword evidence="7" id="KW-0413">Isomerase</keyword>
<evidence type="ECO:0000256" key="2">
    <source>
        <dbReference type="ARBA" id="ARBA00004829"/>
    </source>
</evidence>
<protein>
    <submittedName>
        <fullName evidence="9">Lycopene cyclase domain-containing protein</fullName>
    </submittedName>
</protein>
<evidence type="ECO:0000256" key="8">
    <source>
        <dbReference type="SAM" id="Phobius"/>
    </source>
</evidence>
<feature type="transmembrane region" description="Helical" evidence="8">
    <location>
        <begin position="79"/>
        <end position="96"/>
    </location>
</feature>
<sequence>MNFWELNLVFLGISAAALLVAVLARRVRGRHVLAIVLSTLILWALTAVFDNIMIASGLFDYGGHALSGVFIGLAPLEDFAYPLGAVLLLPALWLLLTPRTDPSPRS</sequence>
<dbReference type="STRING" id="574650.SAMN04487966_10921"/>
<comment type="pathway">
    <text evidence="2">Carotenoid biosynthesis.</text>
</comment>